<comment type="caution">
    <text evidence="1">The sequence shown here is derived from an EMBL/GenBank/DDBJ whole genome shotgun (WGS) entry which is preliminary data.</text>
</comment>
<dbReference type="Proteomes" id="UP000005955">
    <property type="component" value="Unassembled WGS sequence"/>
</dbReference>
<protein>
    <submittedName>
        <fullName evidence="1">Uncharacterized protein</fullName>
    </submittedName>
</protein>
<dbReference type="HOGENOM" id="CLU_3173897_0_0_9"/>
<accession>F2C514</accession>
<evidence type="ECO:0000313" key="1">
    <source>
        <dbReference type="EMBL" id="EGF15997.1"/>
    </source>
</evidence>
<dbReference type="EMBL" id="AFBD01000001">
    <property type="protein sequence ID" value="EGF15997.1"/>
    <property type="molecule type" value="Genomic_DNA"/>
</dbReference>
<proteinExistence type="predicted"/>
<evidence type="ECO:0000313" key="2">
    <source>
        <dbReference type="Proteomes" id="UP000005955"/>
    </source>
</evidence>
<organism evidence="1 2">
    <name type="scientific">Streptococcus sanguinis SK330</name>
    <dbReference type="NCBI Taxonomy" id="888813"/>
    <lineage>
        <taxon>Bacteria</taxon>
        <taxon>Bacillati</taxon>
        <taxon>Bacillota</taxon>
        <taxon>Bacilli</taxon>
        <taxon>Lactobacillales</taxon>
        <taxon>Streptococcaceae</taxon>
        <taxon>Streptococcus</taxon>
    </lineage>
</organism>
<name>F2C514_STRSA</name>
<dbReference type="PATRIC" id="fig|888813.3.peg.165"/>
<sequence>MRHIKIDLFVKIEELNLFNDFSLSVHYLACFAYHKGERRLTSSFSFL</sequence>
<dbReference type="AlphaFoldDB" id="F2C514"/>
<gene>
    <name evidence="1" type="ORF">HMPREF9386_0167</name>
</gene>
<reference evidence="1 2" key="1">
    <citation type="submission" date="2011-02" db="EMBL/GenBank/DDBJ databases">
        <authorList>
            <person name="Muzny D."/>
            <person name="Qin X."/>
            <person name="Deng J."/>
            <person name="Jiang H."/>
            <person name="Liu Y."/>
            <person name="Qu J."/>
            <person name="Song X.-Z."/>
            <person name="Zhang L."/>
            <person name="Thornton R."/>
            <person name="Coyle M."/>
            <person name="Francisco L."/>
            <person name="Jackson L."/>
            <person name="Javaid M."/>
            <person name="Korchina V."/>
            <person name="Kovar C."/>
            <person name="Mata R."/>
            <person name="Mathew T."/>
            <person name="Ngo R."/>
            <person name="Nguyen L."/>
            <person name="Nguyen N."/>
            <person name="Okwuonu G."/>
            <person name="Ongeri F."/>
            <person name="Pham C."/>
            <person name="Simmons D."/>
            <person name="Wilczek-Boney K."/>
            <person name="Hale W."/>
            <person name="Jakkamsetti A."/>
            <person name="Pham P."/>
            <person name="Ruth R."/>
            <person name="San Lucas F."/>
            <person name="Warren J."/>
            <person name="Zhang J."/>
            <person name="Zhao Z."/>
            <person name="Zhou C."/>
            <person name="Zhu D."/>
            <person name="Lee S."/>
            <person name="Bess C."/>
            <person name="Blankenburg K."/>
            <person name="Forbes L."/>
            <person name="Fu Q."/>
            <person name="Gubbala S."/>
            <person name="Hirani K."/>
            <person name="Jayaseelan J.C."/>
            <person name="Lara F."/>
            <person name="Munidasa M."/>
            <person name="Palculict T."/>
            <person name="Patil S."/>
            <person name="Pu L.-L."/>
            <person name="Saada N."/>
            <person name="Tang L."/>
            <person name="Weissenberger G."/>
            <person name="Zhu Y."/>
            <person name="Hemphill L."/>
            <person name="Shang Y."/>
            <person name="Youmans B."/>
            <person name="Ayvaz T."/>
            <person name="Ross M."/>
            <person name="Santibanez J."/>
            <person name="Aqrawi P."/>
            <person name="Gross S."/>
            <person name="Joshi V."/>
            <person name="Fowler G."/>
            <person name="Nazareth L."/>
            <person name="Reid J."/>
            <person name="Worley K."/>
            <person name="Petrosino J."/>
            <person name="Highlander S."/>
            <person name="Gibbs R."/>
        </authorList>
    </citation>
    <scope>NUCLEOTIDE SEQUENCE [LARGE SCALE GENOMIC DNA]</scope>
    <source>
        <strain evidence="1 2">SK330</strain>
    </source>
</reference>